<dbReference type="AlphaFoldDB" id="A0A6H2H643"/>
<gene>
    <name evidence="1" type="ORF">HC248_00607</name>
</gene>
<dbReference type="RefSeq" id="WP_168921213.1">
    <property type="nucleotide sequence ID" value="NZ_CP051461.1"/>
</dbReference>
<sequence length="340" mass="36616">MPHTSSPTPDAAHLLIAFATAGDEAALQALQSLPKAEGLENLSRLLQGMQTLAPSDDAQGSALSLSAPHEKALAGLQAASPNQIDGLIPLAAQQAWAAMGSQTLGKGWGFITPCYWSMGREHASMTNPATLGLEEAQSKEFMAAMQPYFVTEGISLHYAAPDCWLAEGELLKDLPTASLDRVMGRNVDTWLPGNEDQPRAPLAAKKIKLLQNEMQMLLYTHAVNDARSQQRQTPVNSFWLSGTGMLAQAPTPQASGLIQPRALAEAVFASDWAAYAKAWQALDKTEIKDLLARQNTGEKIRITLCGERSFVTLESRSRTLGLKFASLLKPSSALALLRDL</sequence>
<dbReference type="Proteomes" id="UP000502041">
    <property type="component" value="Chromosome"/>
</dbReference>
<accession>A0A6H2H643</accession>
<reference evidence="1 2" key="1">
    <citation type="submission" date="2020-04" db="EMBL/GenBank/DDBJ databases">
        <title>Complete genome of a Psychrophilic, Marine, Gas Vacuolate Bacterium Polaromonas vacuolata KCTC 22033T.</title>
        <authorList>
            <person name="Hwang K."/>
            <person name="Kim K.M."/>
        </authorList>
    </citation>
    <scope>NUCLEOTIDE SEQUENCE [LARGE SCALE GENOMIC DNA]</scope>
    <source>
        <strain evidence="1 2">KCTC 22033</strain>
    </source>
</reference>
<dbReference type="EMBL" id="CP051461">
    <property type="protein sequence ID" value="QJC55329.1"/>
    <property type="molecule type" value="Genomic_DNA"/>
</dbReference>
<keyword evidence="2" id="KW-1185">Reference proteome</keyword>
<evidence type="ECO:0000313" key="1">
    <source>
        <dbReference type="EMBL" id="QJC55329.1"/>
    </source>
</evidence>
<evidence type="ECO:0000313" key="2">
    <source>
        <dbReference type="Proteomes" id="UP000502041"/>
    </source>
</evidence>
<organism evidence="1 2">
    <name type="scientific">Polaromonas vacuolata</name>
    <dbReference type="NCBI Taxonomy" id="37448"/>
    <lineage>
        <taxon>Bacteria</taxon>
        <taxon>Pseudomonadati</taxon>
        <taxon>Pseudomonadota</taxon>
        <taxon>Betaproteobacteria</taxon>
        <taxon>Burkholderiales</taxon>
        <taxon>Comamonadaceae</taxon>
        <taxon>Polaromonas</taxon>
    </lineage>
</organism>
<proteinExistence type="predicted"/>
<dbReference type="KEGG" id="pvac:HC248_00607"/>
<protein>
    <recommendedName>
        <fullName evidence="3">Phosphoglycerate mutase</fullName>
    </recommendedName>
</protein>
<name>A0A6H2H643_9BURK</name>
<evidence type="ECO:0008006" key="3">
    <source>
        <dbReference type="Google" id="ProtNLM"/>
    </source>
</evidence>